<dbReference type="EMBL" id="MCFI01000010">
    <property type="protein sequence ID" value="ORY82047.1"/>
    <property type="molecule type" value="Genomic_DNA"/>
</dbReference>
<name>A0A1Y2FEL7_PROLT</name>
<dbReference type="AlphaFoldDB" id="A0A1Y2FEL7"/>
<keyword evidence="4" id="KW-0472">Membrane</keyword>
<evidence type="ECO:0000313" key="6">
    <source>
        <dbReference type="Proteomes" id="UP000193685"/>
    </source>
</evidence>
<comment type="caution">
    <text evidence="5">The sequence shown here is derived from an EMBL/GenBank/DDBJ whole genome shotgun (WGS) entry which is preliminary data.</text>
</comment>
<proteinExistence type="predicted"/>
<dbReference type="PANTHER" id="PTHR21461">
    <property type="entry name" value="GLYCOSYLTRANSFERASE FAMILY 92 PROTEIN"/>
    <property type="match status" value="1"/>
</dbReference>
<evidence type="ECO:0000313" key="5">
    <source>
        <dbReference type="EMBL" id="ORY82047.1"/>
    </source>
</evidence>
<dbReference type="GeneID" id="63787851"/>
<dbReference type="GO" id="GO:0016757">
    <property type="term" value="F:glycosyltransferase activity"/>
    <property type="evidence" value="ECO:0007669"/>
    <property type="project" value="TreeGrafter"/>
</dbReference>
<evidence type="ECO:0000256" key="1">
    <source>
        <dbReference type="ARBA" id="ARBA00004167"/>
    </source>
</evidence>
<keyword evidence="6" id="KW-1185">Reference proteome</keyword>
<keyword evidence="3 4" id="KW-1133">Transmembrane helix</keyword>
<dbReference type="Proteomes" id="UP000193685">
    <property type="component" value="Unassembled WGS sequence"/>
</dbReference>
<evidence type="ECO:0000256" key="2">
    <source>
        <dbReference type="ARBA" id="ARBA00022692"/>
    </source>
</evidence>
<evidence type="ECO:0008006" key="7">
    <source>
        <dbReference type="Google" id="ProtNLM"/>
    </source>
</evidence>
<gene>
    <name evidence="5" type="ORF">BCR37DRAFT_393088</name>
</gene>
<dbReference type="PANTHER" id="PTHR21461:SF69">
    <property type="entry name" value="GLYCOSYLTRANSFERASE FAMILY 92 PROTEIN"/>
    <property type="match status" value="1"/>
</dbReference>
<accession>A0A1Y2FEL7</accession>
<dbReference type="InterPro" id="IPR029044">
    <property type="entry name" value="Nucleotide-diphossugar_trans"/>
</dbReference>
<protein>
    <recommendedName>
        <fullName evidence="7">Glycosyltransferase family 92 protein</fullName>
    </recommendedName>
</protein>
<comment type="subcellular location">
    <subcellularLocation>
        <location evidence="1">Membrane</location>
        <topology evidence="1">Single-pass membrane protein</topology>
    </subcellularLocation>
</comment>
<dbReference type="SUPFAM" id="SSF53448">
    <property type="entry name" value="Nucleotide-diphospho-sugar transferases"/>
    <property type="match status" value="1"/>
</dbReference>
<sequence>MPFSCTLPRAYLIPVQLGLLTSTLLVIYFTYGRDYSLTAWDSVKLSTSSNHMPATNVESFSTSKPHLDAPKTGVPGDEEEYVALCFTAKNEGRNLPEVFQHFYHHIGIRRFYIMDDGSRPPLSTFDYPIPSSAITFYYVTPEERHQVDNQLYMNRHCHKMFGHQHTWIGFFDSDEYLEVVSPEETLVSILKGLDANETIGALGVNWKMHSSAGHLTRPESTRKSFTKCFHDDPDNNGEHSDNKHVKSFVKTKYFNGNINPHVYNLLNDTITVGEDEEPWDWQVLSNPNPAFRIPITRNRLSLHHYAIKSKEEYEEKMERSKNIEAGKTDWGFWDHVEAGPLTDCFEMTHYEP</sequence>
<evidence type="ECO:0000256" key="4">
    <source>
        <dbReference type="SAM" id="Phobius"/>
    </source>
</evidence>
<dbReference type="OMA" id="GSHRQMY"/>
<keyword evidence="2 4" id="KW-0812">Transmembrane</keyword>
<dbReference type="GO" id="GO:0016020">
    <property type="term" value="C:membrane"/>
    <property type="evidence" value="ECO:0007669"/>
    <property type="project" value="UniProtKB-SubCell"/>
</dbReference>
<reference evidence="5 6" key="1">
    <citation type="submission" date="2016-07" db="EMBL/GenBank/DDBJ databases">
        <title>Pervasive Adenine N6-methylation of Active Genes in Fungi.</title>
        <authorList>
            <consortium name="DOE Joint Genome Institute"/>
            <person name="Mondo S.J."/>
            <person name="Dannebaum R.O."/>
            <person name="Kuo R.C."/>
            <person name="Labutti K."/>
            <person name="Haridas S."/>
            <person name="Kuo A."/>
            <person name="Salamov A."/>
            <person name="Ahrendt S.R."/>
            <person name="Lipzen A."/>
            <person name="Sullivan W."/>
            <person name="Andreopoulos W.B."/>
            <person name="Clum A."/>
            <person name="Lindquist E."/>
            <person name="Daum C."/>
            <person name="Ramamoorthy G.K."/>
            <person name="Gryganskyi A."/>
            <person name="Culley D."/>
            <person name="Magnuson J.K."/>
            <person name="James T.Y."/>
            <person name="O'Malley M.A."/>
            <person name="Stajich J.E."/>
            <person name="Spatafora J.W."/>
            <person name="Visel A."/>
            <person name="Grigoriev I.V."/>
        </authorList>
    </citation>
    <scope>NUCLEOTIDE SEQUENCE [LARGE SCALE GENOMIC DNA]</scope>
    <source>
        <strain evidence="5 6">12-1054</strain>
    </source>
</reference>
<dbReference type="STRING" id="56484.A0A1Y2FEL7"/>
<feature type="transmembrane region" description="Helical" evidence="4">
    <location>
        <begin position="12"/>
        <end position="31"/>
    </location>
</feature>
<dbReference type="OrthoDB" id="2526284at2759"/>
<organism evidence="5 6">
    <name type="scientific">Protomyces lactucae-debilis</name>
    <dbReference type="NCBI Taxonomy" id="2754530"/>
    <lineage>
        <taxon>Eukaryota</taxon>
        <taxon>Fungi</taxon>
        <taxon>Dikarya</taxon>
        <taxon>Ascomycota</taxon>
        <taxon>Taphrinomycotina</taxon>
        <taxon>Taphrinomycetes</taxon>
        <taxon>Taphrinales</taxon>
        <taxon>Protomycetaceae</taxon>
        <taxon>Protomyces</taxon>
    </lineage>
</organism>
<evidence type="ECO:0000256" key="3">
    <source>
        <dbReference type="ARBA" id="ARBA00022989"/>
    </source>
</evidence>
<dbReference type="Pfam" id="PF13704">
    <property type="entry name" value="Glyco_tranf_2_4"/>
    <property type="match status" value="1"/>
</dbReference>
<dbReference type="GO" id="GO:0005737">
    <property type="term" value="C:cytoplasm"/>
    <property type="evidence" value="ECO:0007669"/>
    <property type="project" value="TreeGrafter"/>
</dbReference>
<dbReference type="RefSeq" id="XP_040725181.1">
    <property type="nucleotide sequence ID" value="XM_040871252.1"/>
</dbReference>